<dbReference type="AlphaFoldDB" id="A0A427YKS0"/>
<reference evidence="3 4" key="1">
    <citation type="submission" date="2018-11" db="EMBL/GenBank/DDBJ databases">
        <title>Genome sequence of Saitozyma podzolica DSM 27192.</title>
        <authorList>
            <person name="Aliyu H."/>
            <person name="Gorte O."/>
            <person name="Ochsenreither K."/>
        </authorList>
    </citation>
    <scope>NUCLEOTIDE SEQUENCE [LARGE SCALE GENOMIC DNA]</scope>
    <source>
        <strain evidence="3 4">DSM 27192</strain>
    </source>
</reference>
<sequence length="229" mass="24509">MASLIFKGAPSDDPDKPRKIPKVAVYVAGAAFALSTGLTLLILPFVRQAARLNASSTQFLSNRNLLREPTAPPISARIPRPDTSLSEVKVEAEDPAVRSSRGFNDREEKELYGAPLQEGEEQPIGGLMGLQALGIATAVVFGTAGLGAWAVGKMMGVRGMDEFAAKMRETLQLKMPVLSQAVNRPDDLPASGSEEADAAARAESAQLRQWLKDIDEAVLEEDEPLTQPS</sequence>
<accession>A0A427YKS0</accession>
<organism evidence="3 4">
    <name type="scientific">Saitozyma podzolica</name>
    <dbReference type="NCBI Taxonomy" id="1890683"/>
    <lineage>
        <taxon>Eukaryota</taxon>
        <taxon>Fungi</taxon>
        <taxon>Dikarya</taxon>
        <taxon>Basidiomycota</taxon>
        <taxon>Agaricomycotina</taxon>
        <taxon>Tremellomycetes</taxon>
        <taxon>Tremellales</taxon>
        <taxon>Trimorphomycetaceae</taxon>
        <taxon>Saitozyma</taxon>
    </lineage>
</organism>
<feature type="transmembrane region" description="Helical" evidence="2">
    <location>
        <begin position="130"/>
        <end position="151"/>
    </location>
</feature>
<keyword evidence="4" id="KW-1185">Reference proteome</keyword>
<dbReference type="Proteomes" id="UP000279259">
    <property type="component" value="Unassembled WGS sequence"/>
</dbReference>
<feature type="transmembrane region" description="Helical" evidence="2">
    <location>
        <begin position="23"/>
        <end position="46"/>
    </location>
</feature>
<evidence type="ECO:0000256" key="1">
    <source>
        <dbReference type="SAM" id="MobiDB-lite"/>
    </source>
</evidence>
<dbReference type="OrthoDB" id="5346979at2759"/>
<evidence type="ECO:0000313" key="3">
    <source>
        <dbReference type="EMBL" id="RSH91666.1"/>
    </source>
</evidence>
<evidence type="ECO:0000256" key="2">
    <source>
        <dbReference type="SAM" id="Phobius"/>
    </source>
</evidence>
<keyword evidence="2" id="KW-0812">Transmembrane</keyword>
<protein>
    <submittedName>
        <fullName evidence="3">Uncharacterized protein</fullName>
    </submittedName>
</protein>
<proteinExistence type="predicted"/>
<comment type="caution">
    <text evidence="3">The sequence shown here is derived from an EMBL/GenBank/DDBJ whole genome shotgun (WGS) entry which is preliminary data.</text>
</comment>
<dbReference type="EMBL" id="RSCD01000007">
    <property type="protein sequence ID" value="RSH91666.1"/>
    <property type="molecule type" value="Genomic_DNA"/>
</dbReference>
<keyword evidence="2" id="KW-1133">Transmembrane helix</keyword>
<keyword evidence="2" id="KW-0472">Membrane</keyword>
<evidence type="ECO:0000313" key="4">
    <source>
        <dbReference type="Proteomes" id="UP000279259"/>
    </source>
</evidence>
<feature type="region of interest" description="Disordered" evidence="1">
    <location>
        <begin position="182"/>
        <end position="204"/>
    </location>
</feature>
<name>A0A427YKS0_9TREE</name>
<gene>
    <name evidence="3" type="ORF">EHS25_009035</name>
</gene>